<accession>A0ABW4A6Q5</accession>
<feature type="transmembrane region" description="Helical" evidence="2">
    <location>
        <begin position="123"/>
        <end position="142"/>
    </location>
</feature>
<dbReference type="RefSeq" id="WP_317786487.1">
    <property type="nucleotide sequence ID" value="NZ_AP028461.1"/>
</dbReference>
<feature type="region of interest" description="Disordered" evidence="1">
    <location>
        <begin position="374"/>
        <end position="397"/>
    </location>
</feature>
<evidence type="ECO:0000313" key="4">
    <source>
        <dbReference type="Proteomes" id="UP001597183"/>
    </source>
</evidence>
<comment type="caution">
    <text evidence="3">The sequence shown here is derived from an EMBL/GenBank/DDBJ whole genome shotgun (WGS) entry which is preliminary data.</text>
</comment>
<protein>
    <submittedName>
        <fullName evidence="3">Uncharacterized protein</fullName>
    </submittedName>
</protein>
<keyword evidence="2" id="KW-0812">Transmembrane</keyword>
<sequence length="397" mass="43424">MTNADLLGFWADYGALALLTAGLCGVSALIAMVAWARHTMRPLRPIALAVSMNLALLLNAEGMWVIATAKTGLNLPPLFAVLVFAVFEICFLTATSLAAEQYRRTSVYRPDGTVASPGHPGHMLYVAALIAVLSGVVVASNAHSRTEVLLRLAVPCVIFLMWWAALTAAGQRHTRSRFAYSPRRLAERWGWLIPDEDPDLIAMAAARQVHRMVVAYQRATGKGLLARWGKSRLRKDARTASEQVVERVHAQLSRIDAVMNLLGPSPLGADEAEMEQRRAEVPARPLPRPALPASRAASQRAARRRYRSLRRAVCATHPVRVIAPAPEVRPDPRSTTERDTVIRALKAQMPSLKQTEIAHLVATTEPTVRRALRRAVNAGPTTRANGRKPDLASEGVR</sequence>
<organism evidence="3 4">
    <name type="scientific">Actinoplanes sichuanensis</name>
    <dbReference type="NCBI Taxonomy" id="512349"/>
    <lineage>
        <taxon>Bacteria</taxon>
        <taxon>Bacillati</taxon>
        <taxon>Actinomycetota</taxon>
        <taxon>Actinomycetes</taxon>
        <taxon>Micromonosporales</taxon>
        <taxon>Micromonosporaceae</taxon>
        <taxon>Actinoplanes</taxon>
    </lineage>
</organism>
<dbReference type="Proteomes" id="UP001597183">
    <property type="component" value="Unassembled WGS sequence"/>
</dbReference>
<feature type="region of interest" description="Disordered" evidence="1">
    <location>
        <begin position="281"/>
        <end position="302"/>
    </location>
</feature>
<feature type="transmembrane region" description="Helical" evidence="2">
    <location>
        <begin position="13"/>
        <end position="34"/>
    </location>
</feature>
<keyword evidence="4" id="KW-1185">Reference proteome</keyword>
<keyword evidence="2" id="KW-1133">Transmembrane helix</keyword>
<dbReference type="EMBL" id="JBHTMK010000016">
    <property type="protein sequence ID" value="MFD1366231.1"/>
    <property type="molecule type" value="Genomic_DNA"/>
</dbReference>
<evidence type="ECO:0000313" key="3">
    <source>
        <dbReference type="EMBL" id="MFD1366231.1"/>
    </source>
</evidence>
<feature type="compositionally biased region" description="Basic and acidic residues" evidence="1">
    <location>
        <begin position="387"/>
        <end position="397"/>
    </location>
</feature>
<name>A0ABW4A6Q5_9ACTN</name>
<evidence type="ECO:0000256" key="2">
    <source>
        <dbReference type="SAM" id="Phobius"/>
    </source>
</evidence>
<feature type="transmembrane region" description="Helical" evidence="2">
    <location>
        <begin position="148"/>
        <end position="169"/>
    </location>
</feature>
<reference evidence="4" key="1">
    <citation type="journal article" date="2019" name="Int. J. Syst. Evol. Microbiol.">
        <title>The Global Catalogue of Microorganisms (GCM) 10K type strain sequencing project: providing services to taxonomists for standard genome sequencing and annotation.</title>
        <authorList>
            <consortium name="The Broad Institute Genomics Platform"/>
            <consortium name="The Broad Institute Genome Sequencing Center for Infectious Disease"/>
            <person name="Wu L."/>
            <person name="Ma J."/>
        </authorList>
    </citation>
    <scope>NUCLEOTIDE SEQUENCE [LARGE SCALE GENOMIC DNA]</scope>
    <source>
        <strain evidence="4">CCM 7526</strain>
    </source>
</reference>
<evidence type="ECO:0000256" key="1">
    <source>
        <dbReference type="SAM" id="MobiDB-lite"/>
    </source>
</evidence>
<keyword evidence="2" id="KW-0472">Membrane</keyword>
<gene>
    <name evidence="3" type="ORF">ACFQ5G_12825</name>
</gene>
<feature type="transmembrane region" description="Helical" evidence="2">
    <location>
        <begin position="78"/>
        <end position="99"/>
    </location>
</feature>
<proteinExistence type="predicted"/>
<feature type="compositionally biased region" description="Low complexity" evidence="1">
    <location>
        <begin position="291"/>
        <end position="300"/>
    </location>
</feature>
<feature type="transmembrane region" description="Helical" evidence="2">
    <location>
        <begin position="46"/>
        <end position="66"/>
    </location>
</feature>